<evidence type="ECO:0000259" key="2">
    <source>
        <dbReference type="Pfam" id="PF15055"/>
    </source>
</evidence>
<accession>A0A8J2WK48</accession>
<feature type="transmembrane region" description="Helical" evidence="1">
    <location>
        <begin position="37"/>
        <end position="58"/>
    </location>
</feature>
<evidence type="ECO:0000256" key="1">
    <source>
        <dbReference type="SAM" id="Phobius"/>
    </source>
</evidence>
<feature type="domain" description="Distal membrane-arm assembly complex protein 1-like" evidence="2">
    <location>
        <begin position="4"/>
        <end position="47"/>
    </location>
</feature>
<name>A0A8J2WK48_9CRUS</name>
<organism evidence="3 4">
    <name type="scientific">Daphnia galeata</name>
    <dbReference type="NCBI Taxonomy" id="27404"/>
    <lineage>
        <taxon>Eukaryota</taxon>
        <taxon>Metazoa</taxon>
        <taxon>Ecdysozoa</taxon>
        <taxon>Arthropoda</taxon>
        <taxon>Crustacea</taxon>
        <taxon>Branchiopoda</taxon>
        <taxon>Diplostraca</taxon>
        <taxon>Cladocera</taxon>
        <taxon>Anomopoda</taxon>
        <taxon>Daphniidae</taxon>
        <taxon>Daphnia</taxon>
    </lineage>
</organism>
<dbReference type="InterPro" id="IPR028036">
    <property type="entry name" value="DMAC1-like_dom"/>
</dbReference>
<keyword evidence="4" id="KW-1185">Reference proteome</keyword>
<evidence type="ECO:0000313" key="4">
    <source>
        <dbReference type="Proteomes" id="UP000789390"/>
    </source>
</evidence>
<dbReference type="AlphaFoldDB" id="A0A8J2WK48"/>
<feature type="transmembrane region" description="Helical" evidence="1">
    <location>
        <begin position="7"/>
        <end position="25"/>
    </location>
</feature>
<keyword evidence="1" id="KW-1133">Transmembrane helix</keyword>
<dbReference type="Proteomes" id="UP000789390">
    <property type="component" value="Unassembled WGS sequence"/>
</dbReference>
<dbReference type="Pfam" id="PF15055">
    <property type="entry name" value="DMAC1_Dmo2"/>
    <property type="match status" value="1"/>
</dbReference>
<proteinExistence type="predicted"/>
<sequence length="76" mass="8397">MDKDCLGCRIISGSGLIGAAAYIAHQSKKSVHKWGTLFMQITSIGFATVGAARLLNIYPFNITHKNMQLEEKQERS</sequence>
<keyword evidence="1" id="KW-0812">Transmembrane</keyword>
<reference evidence="3" key="1">
    <citation type="submission" date="2021-11" db="EMBL/GenBank/DDBJ databases">
        <authorList>
            <person name="Schell T."/>
        </authorList>
    </citation>
    <scope>NUCLEOTIDE SEQUENCE</scope>
    <source>
        <strain evidence="3">M5</strain>
    </source>
</reference>
<comment type="caution">
    <text evidence="3">The sequence shown here is derived from an EMBL/GenBank/DDBJ whole genome shotgun (WGS) entry which is preliminary data.</text>
</comment>
<protein>
    <recommendedName>
        <fullName evidence="2">Distal membrane-arm assembly complex protein 1-like domain-containing protein</fullName>
    </recommendedName>
</protein>
<evidence type="ECO:0000313" key="3">
    <source>
        <dbReference type="EMBL" id="CAH0105528.1"/>
    </source>
</evidence>
<keyword evidence="1" id="KW-0472">Membrane</keyword>
<dbReference type="OrthoDB" id="6340866at2759"/>
<gene>
    <name evidence="3" type="ORF">DGAL_LOCUS8584</name>
</gene>
<dbReference type="EMBL" id="CAKKLH010000190">
    <property type="protein sequence ID" value="CAH0105528.1"/>
    <property type="molecule type" value="Genomic_DNA"/>
</dbReference>